<protein>
    <submittedName>
        <fullName evidence="4">Polysaccharide deacetylase family protein</fullName>
    </submittedName>
</protein>
<dbReference type="InterPro" id="IPR002509">
    <property type="entry name" value="NODB_dom"/>
</dbReference>
<dbReference type="PROSITE" id="PS51677">
    <property type="entry name" value="NODB"/>
    <property type="match status" value="1"/>
</dbReference>
<accession>A0ABS6XSA3</accession>
<dbReference type="CDD" id="cd10917">
    <property type="entry name" value="CE4_NodB_like_6s_7s"/>
    <property type="match status" value="1"/>
</dbReference>
<organism evidence="4 5">
    <name type="scientific">Flavobacterium taihuense</name>
    <dbReference type="NCBI Taxonomy" id="2857508"/>
    <lineage>
        <taxon>Bacteria</taxon>
        <taxon>Pseudomonadati</taxon>
        <taxon>Bacteroidota</taxon>
        <taxon>Flavobacteriia</taxon>
        <taxon>Flavobacteriales</taxon>
        <taxon>Flavobacteriaceae</taxon>
        <taxon>Flavobacterium</taxon>
    </lineage>
</organism>
<sequence>MKLYWIKTHILIKKTFSNYIWNIPNAENKIYLTFDDGPTPDITEWVLEELKKHKAKATFFCIGKNIKNHPAIFHKIVNEGHSIGNHTHNHLKGWNTSTEDYLDNISLCKFEIDNLNSAIYNLQSPLFRPPYGKIKKSQSKKLRQLGYKIIMWDVLSADFDQTISPKECLENVLQNVEAGSVIVFHDSCKAFRNLEYTLPKILQILKERGFRFSAIQ</sequence>
<dbReference type="InterPro" id="IPR050248">
    <property type="entry name" value="Polysacc_deacetylase_ArnD"/>
</dbReference>
<evidence type="ECO:0000259" key="3">
    <source>
        <dbReference type="PROSITE" id="PS51677"/>
    </source>
</evidence>
<gene>
    <name evidence="4" type="ORF">KZH69_03370</name>
</gene>
<evidence type="ECO:0000256" key="1">
    <source>
        <dbReference type="ARBA" id="ARBA00022723"/>
    </source>
</evidence>
<keyword evidence="5" id="KW-1185">Reference proteome</keyword>
<dbReference type="EMBL" id="JAHWYN010000002">
    <property type="protein sequence ID" value="MBW4359519.1"/>
    <property type="molecule type" value="Genomic_DNA"/>
</dbReference>
<name>A0ABS6XSA3_9FLAO</name>
<evidence type="ECO:0000256" key="2">
    <source>
        <dbReference type="ARBA" id="ARBA00022801"/>
    </source>
</evidence>
<dbReference type="PANTHER" id="PTHR10587">
    <property type="entry name" value="GLYCOSYL TRANSFERASE-RELATED"/>
    <property type="match status" value="1"/>
</dbReference>
<dbReference type="Pfam" id="PF01522">
    <property type="entry name" value="Polysacc_deac_1"/>
    <property type="match status" value="1"/>
</dbReference>
<keyword evidence="1" id="KW-0479">Metal-binding</keyword>
<proteinExistence type="predicted"/>
<dbReference type="RefSeq" id="WP_219316044.1">
    <property type="nucleotide sequence ID" value="NZ_JAHWYN010000002.1"/>
</dbReference>
<reference evidence="4 5" key="1">
    <citation type="submission" date="2021-07" db="EMBL/GenBank/DDBJ databases">
        <title>Flavobacterium sp. nov. isolated from sediment on the Taihu Lake.</title>
        <authorList>
            <person name="Qu J.-H."/>
        </authorList>
    </citation>
    <scope>NUCLEOTIDE SEQUENCE [LARGE SCALE GENOMIC DNA]</scope>
    <source>
        <strain evidence="4 5">NAS39</strain>
    </source>
</reference>
<comment type="caution">
    <text evidence="4">The sequence shown here is derived from an EMBL/GenBank/DDBJ whole genome shotgun (WGS) entry which is preliminary data.</text>
</comment>
<feature type="domain" description="NodB homology" evidence="3">
    <location>
        <begin position="28"/>
        <end position="213"/>
    </location>
</feature>
<dbReference type="Proteomes" id="UP000812031">
    <property type="component" value="Unassembled WGS sequence"/>
</dbReference>
<keyword evidence="2" id="KW-0378">Hydrolase</keyword>
<evidence type="ECO:0000313" key="5">
    <source>
        <dbReference type="Proteomes" id="UP000812031"/>
    </source>
</evidence>
<evidence type="ECO:0000313" key="4">
    <source>
        <dbReference type="EMBL" id="MBW4359519.1"/>
    </source>
</evidence>
<dbReference type="PANTHER" id="PTHR10587:SF133">
    <property type="entry name" value="CHITIN DEACETYLASE 1-RELATED"/>
    <property type="match status" value="1"/>
</dbReference>